<evidence type="ECO:0000256" key="1">
    <source>
        <dbReference type="PIRNR" id="PIRNR012320"/>
    </source>
</evidence>
<sequence>MKKLILYFFSISLSACSLTQQAINIPKEVTLETPTKVRDGYIKLVPDAEYYVDSSSIWIDNEDSNLVHFDAVINLLKGLYVYKPDTKRYARSVRQYKILNCANYRLTQIRTDFYDNFWGEGLRAAPKNQPKHTVRLQPNSSLYTLGQIICANTKNK</sequence>
<keyword evidence="5" id="KW-1185">Reference proteome</keyword>
<keyword evidence="1" id="KW-0998">Cell outer membrane</keyword>
<organism evidence="4 5">
    <name type="scientific">Rodentibacter caecimuris</name>
    <dbReference type="NCBI Taxonomy" id="1796644"/>
    <lineage>
        <taxon>Bacteria</taxon>
        <taxon>Pseudomonadati</taxon>
        <taxon>Pseudomonadota</taxon>
        <taxon>Gammaproteobacteria</taxon>
        <taxon>Pasteurellales</taxon>
        <taxon>Pasteurellaceae</taxon>
        <taxon>Rodentibacter</taxon>
    </lineage>
</organism>
<feature type="signal peptide" evidence="2">
    <location>
        <begin position="1"/>
        <end position="22"/>
    </location>
</feature>
<dbReference type="PROSITE" id="PS51257">
    <property type="entry name" value="PROKAR_LIPOPROTEIN"/>
    <property type="match status" value="1"/>
</dbReference>
<feature type="domain" description="Surface-adhesin protein E-like" evidence="3">
    <location>
        <begin position="47"/>
        <end position="151"/>
    </location>
</feature>
<feature type="chain" id="PRO_5046679361" description="Surface-adhesin protein" evidence="2">
    <location>
        <begin position="23"/>
        <end position="156"/>
    </location>
</feature>
<dbReference type="PIRSF" id="PIRSF012320">
    <property type="entry name" value="Prplsmic_HI0178_prd"/>
    <property type="match status" value="1"/>
</dbReference>
<comment type="function">
    <text evidence="1">Acts as a multifunctional adhesin involved in direct interactions with host epithelial cells and host proteins.</text>
</comment>
<keyword evidence="1" id="KW-0843">Virulence</keyword>
<accession>A0ABX3L003</accession>
<protein>
    <recommendedName>
        <fullName evidence="1">Surface-adhesin protein</fullName>
    </recommendedName>
</protein>
<evidence type="ECO:0000313" key="5">
    <source>
        <dbReference type="Proteomes" id="UP000188820"/>
    </source>
</evidence>
<evidence type="ECO:0000259" key="3">
    <source>
        <dbReference type="Pfam" id="PF16747"/>
    </source>
</evidence>
<dbReference type="RefSeq" id="WP_077462540.1">
    <property type="nucleotide sequence ID" value="NZ_MLAA01000005.1"/>
</dbReference>
<keyword evidence="1" id="KW-0472">Membrane</keyword>
<dbReference type="InterPro" id="IPR016595">
    <property type="entry name" value="Adhesin_E_Pasteurellaceae"/>
</dbReference>
<proteinExistence type="predicted"/>
<name>A0ABX3L003_9PAST</name>
<dbReference type="InterPro" id="IPR043088">
    <property type="entry name" value="Adhesin_E"/>
</dbReference>
<comment type="caution">
    <text evidence="4">The sequence shown here is derived from an EMBL/GenBank/DDBJ whole genome shotgun (WGS) entry which is preliminary data.</text>
</comment>
<reference evidence="4 5" key="1">
    <citation type="submission" date="2016-10" db="EMBL/GenBank/DDBJ databases">
        <title>Rodentibacter gen. nov. and new species.</title>
        <authorList>
            <person name="Christensen H."/>
        </authorList>
    </citation>
    <scope>NUCLEOTIDE SEQUENCE [LARGE SCALE GENOMIC DNA]</scope>
    <source>
        <strain evidence="4 5">1998236014</strain>
    </source>
</reference>
<dbReference type="Gene3D" id="2.40.128.710">
    <property type="entry name" value="Surface-adhesin protein E"/>
    <property type="match status" value="1"/>
</dbReference>
<keyword evidence="2" id="KW-0732">Signal</keyword>
<dbReference type="EMBL" id="MLAA01000005">
    <property type="protein sequence ID" value="OOF71063.1"/>
    <property type="molecule type" value="Genomic_DNA"/>
</dbReference>
<evidence type="ECO:0000313" key="4">
    <source>
        <dbReference type="EMBL" id="OOF71063.1"/>
    </source>
</evidence>
<dbReference type="Pfam" id="PF16747">
    <property type="entry name" value="Adhesin_E"/>
    <property type="match status" value="1"/>
</dbReference>
<dbReference type="Proteomes" id="UP000188820">
    <property type="component" value="Unassembled WGS sequence"/>
</dbReference>
<evidence type="ECO:0000256" key="2">
    <source>
        <dbReference type="SAM" id="SignalP"/>
    </source>
</evidence>
<dbReference type="InterPro" id="IPR031939">
    <property type="entry name" value="Adhesin_E-like"/>
</dbReference>
<gene>
    <name evidence="4" type="ORF">BKG89_02110</name>
</gene>